<accession>A0A3B7MR12</accession>
<organism evidence="2 3">
    <name type="scientific">Paraflavitalea soli</name>
    <dbReference type="NCBI Taxonomy" id="2315862"/>
    <lineage>
        <taxon>Bacteria</taxon>
        <taxon>Pseudomonadati</taxon>
        <taxon>Bacteroidota</taxon>
        <taxon>Chitinophagia</taxon>
        <taxon>Chitinophagales</taxon>
        <taxon>Chitinophagaceae</taxon>
        <taxon>Paraflavitalea</taxon>
    </lineage>
</organism>
<dbReference type="PANTHER" id="PTHR34818">
    <property type="entry name" value="PROTEIN BLI-3"/>
    <property type="match status" value="1"/>
</dbReference>
<dbReference type="OrthoDB" id="1432662at2"/>
<dbReference type="SUPFAM" id="SSF50475">
    <property type="entry name" value="FMN-binding split barrel"/>
    <property type="match status" value="1"/>
</dbReference>
<dbReference type="PANTHER" id="PTHR34818:SF1">
    <property type="entry name" value="PROTEIN BLI-3"/>
    <property type="match status" value="1"/>
</dbReference>
<keyword evidence="3" id="KW-1185">Reference proteome</keyword>
<dbReference type="AlphaFoldDB" id="A0A3B7MR12"/>
<name>A0A3B7MR12_9BACT</name>
<dbReference type="InterPro" id="IPR012349">
    <property type="entry name" value="Split_barrel_FMN-bd"/>
</dbReference>
<dbReference type="InterPro" id="IPR038725">
    <property type="entry name" value="YdaG_split_barrel_FMN-bd"/>
</dbReference>
<dbReference type="InterPro" id="IPR052917">
    <property type="entry name" value="Stress-Dev_Protein"/>
</dbReference>
<gene>
    <name evidence="2" type="ORF">D3H65_18185</name>
</gene>
<proteinExistence type="predicted"/>
<feature type="domain" description="General stress protein FMN-binding split barrel" evidence="1">
    <location>
        <begin position="11"/>
        <end position="160"/>
    </location>
</feature>
<dbReference type="KEGG" id="pseg:D3H65_18185"/>
<dbReference type="Gene3D" id="2.30.110.10">
    <property type="entry name" value="Electron Transport, Fmn-binding Protein, Chain A"/>
    <property type="match status" value="1"/>
</dbReference>
<dbReference type="Pfam" id="PF16242">
    <property type="entry name" value="Pyrid_ox_like"/>
    <property type="match status" value="1"/>
</dbReference>
<reference evidence="2 3" key="1">
    <citation type="submission" date="2018-09" db="EMBL/GenBank/DDBJ databases">
        <title>Genome sequencing of strain 6GH32-13.</title>
        <authorList>
            <person name="Weon H.-Y."/>
            <person name="Heo J."/>
            <person name="Kwon S.-W."/>
        </authorList>
    </citation>
    <scope>NUCLEOTIDE SEQUENCE [LARGE SCALE GENOMIC DNA]</scope>
    <source>
        <strain evidence="2 3">5GH32-13</strain>
    </source>
</reference>
<evidence type="ECO:0000259" key="1">
    <source>
        <dbReference type="Pfam" id="PF16242"/>
    </source>
</evidence>
<dbReference type="RefSeq" id="WP_119051674.1">
    <property type="nucleotide sequence ID" value="NZ_CP032157.1"/>
</dbReference>
<evidence type="ECO:0000313" key="3">
    <source>
        <dbReference type="Proteomes" id="UP000263900"/>
    </source>
</evidence>
<protein>
    <submittedName>
        <fullName evidence="2">General stress protein</fullName>
    </submittedName>
</protein>
<sequence length="170" mass="19219">MGDIQNLSDKDAIKKMQELGSGETCLFCTFGEGEDEDLQFRPMSTLAIDDNGHCWFFSDRRSAKDEQIDEYNKVYLLYSNPGKQNYMAIEGSAIVSRDQAKIDELWNPIAKAWFKDGKDDPYISVIEVTPHKAHYWDTKHGKMISFLKILAAAVTGKTMDDGVEGKLQVP</sequence>
<dbReference type="EMBL" id="CP032157">
    <property type="protein sequence ID" value="AXY75793.1"/>
    <property type="molecule type" value="Genomic_DNA"/>
</dbReference>
<evidence type="ECO:0000313" key="2">
    <source>
        <dbReference type="EMBL" id="AXY75793.1"/>
    </source>
</evidence>
<dbReference type="Proteomes" id="UP000263900">
    <property type="component" value="Chromosome"/>
</dbReference>